<keyword evidence="2" id="KW-0808">Transferase</keyword>
<name>A0A4U1CLP5_9SPHI</name>
<gene>
    <name evidence="2" type="ORF">FA047_08275</name>
</gene>
<comment type="caution">
    <text evidence="2">The sequence shown here is derived from an EMBL/GenBank/DDBJ whole genome shotgun (WGS) entry which is preliminary data.</text>
</comment>
<dbReference type="Gene3D" id="3.40.630.30">
    <property type="match status" value="1"/>
</dbReference>
<dbReference type="PROSITE" id="PS51186">
    <property type="entry name" value="GNAT"/>
    <property type="match status" value="1"/>
</dbReference>
<evidence type="ECO:0000259" key="1">
    <source>
        <dbReference type="PROSITE" id="PS51186"/>
    </source>
</evidence>
<evidence type="ECO:0000313" key="3">
    <source>
        <dbReference type="Proteomes" id="UP000307244"/>
    </source>
</evidence>
<organism evidence="2 3">
    <name type="scientific">Pedobacter frigoris</name>
    <dbReference type="NCBI Taxonomy" id="2571272"/>
    <lineage>
        <taxon>Bacteria</taxon>
        <taxon>Pseudomonadati</taxon>
        <taxon>Bacteroidota</taxon>
        <taxon>Sphingobacteriia</taxon>
        <taxon>Sphingobacteriales</taxon>
        <taxon>Sphingobacteriaceae</taxon>
        <taxon>Pedobacter</taxon>
    </lineage>
</organism>
<accession>A0A4U1CLP5</accession>
<reference evidence="2 3" key="1">
    <citation type="submission" date="2019-04" db="EMBL/GenBank/DDBJ databases">
        <title>Pedobacter sp. RP-3-15 sp. nov., isolated from Arctic soil.</title>
        <authorList>
            <person name="Dahal R.H."/>
            <person name="Kim D.-U."/>
        </authorList>
    </citation>
    <scope>NUCLEOTIDE SEQUENCE [LARGE SCALE GENOMIC DNA]</scope>
    <source>
        <strain evidence="2 3">RP-3-15</strain>
    </source>
</reference>
<sequence>MSEIQIEQIRDDLTWRIRHEAMYPDLPLEAVKLEDDSEGTHFGLYAGDQLSTVVSIFSEGTTYRFRKFATAVDAQGKGYGTALLKHIIEYVTFMGAKMLWCNARVSAAGFYERFGFVKTNKISRNYNIDFVIMELQLDN</sequence>
<dbReference type="RefSeq" id="WP_136835508.1">
    <property type="nucleotide sequence ID" value="NZ_SWBQ01000002.1"/>
</dbReference>
<proteinExistence type="predicted"/>
<dbReference type="Pfam" id="PF13673">
    <property type="entry name" value="Acetyltransf_10"/>
    <property type="match status" value="1"/>
</dbReference>
<evidence type="ECO:0000313" key="2">
    <source>
        <dbReference type="EMBL" id="TKC07241.1"/>
    </source>
</evidence>
<feature type="domain" description="N-acetyltransferase" evidence="1">
    <location>
        <begin position="1"/>
        <end position="138"/>
    </location>
</feature>
<dbReference type="InterPro" id="IPR000182">
    <property type="entry name" value="GNAT_dom"/>
</dbReference>
<dbReference type="SUPFAM" id="SSF55729">
    <property type="entry name" value="Acyl-CoA N-acyltransferases (Nat)"/>
    <property type="match status" value="1"/>
</dbReference>
<keyword evidence="3" id="KW-1185">Reference proteome</keyword>
<dbReference type="OrthoDB" id="1178186at2"/>
<dbReference type="EMBL" id="SWBQ01000002">
    <property type="protein sequence ID" value="TKC07241.1"/>
    <property type="molecule type" value="Genomic_DNA"/>
</dbReference>
<dbReference type="GO" id="GO:0016747">
    <property type="term" value="F:acyltransferase activity, transferring groups other than amino-acyl groups"/>
    <property type="evidence" value="ECO:0007669"/>
    <property type="project" value="InterPro"/>
</dbReference>
<dbReference type="InterPro" id="IPR016181">
    <property type="entry name" value="Acyl_CoA_acyltransferase"/>
</dbReference>
<protein>
    <submittedName>
        <fullName evidence="2">GNAT family N-acetyltransferase</fullName>
    </submittedName>
</protein>
<dbReference type="Proteomes" id="UP000307244">
    <property type="component" value="Unassembled WGS sequence"/>
</dbReference>
<dbReference type="AlphaFoldDB" id="A0A4U1CLP5"/>
<dbReference type="CDD" id="cd04301">
    <property type="entry name" value="NAT_SF"/>
    <property type="match status" value="1"/>
</dbReference>